<feature type="chain" id="PRO_5017982611" evidence="1">
    <location>
        <begin position="23"/>
        <end position="98"/>
    </location>
</feature>
<accession>A0A3P5XQW4</accession>
<reference evidence="2 3" key="1">
    <citation type="submission" date="2018-11" db="EMBL/GenBank/DDBJ databases">
        <authorList>
            <person name="Criscuolo A."/>
        </authorList>
    </citation>
    <scope>NUCLEOTIDE SEQUENCE [LARGE SCALE GENOMIC DNA]</scope>
    <source>
        <strain evidence="2">ACIP111625</strain>
    </source>
</reference>
<proteinExistence type="predicted"/>
<dbReference type="PROSITE" id="PS51257">
    <property type="entry name" value="PROKAR_LIPOPROTEIN"/>
    <property type="match status" value="1"/>
</dbReference>
<evidence type="ECO:0000256" key="1">
    <source>
        <dbReference type="SAM" id="SignalP"/>
    </source>
</evidence>
<evidence type="ECO:0000313" key="2">
    <source>
        <dbReference type="EMBL" id="VDC34021.1"/>
    </source>
</evidence>
<evidence type="ECO:0000313" key="3">
    <source>
        <dbReference type="Proteomes" id="UP000277498"/>
    </source>
</evidence>
<name>A0A3P5XQW4_9RHOB</name>
<dbReference type="AlphaFoldDB" id="A0A3P5XQW4"/>
<dbReference type="Proteomes" id="UP000277498">
    <property type="component" value="Unassembled WGS sequence"/>
</dbReference>
<dbReference type="RefSeq" id="WP_124088872.1">
    <property type="nucleotide sequence ID" value="NZ_UXAW01000142.1"/>
</dbReference>
<feature type="signal peptide" evidence="1">
    <location>
        <begin position="1"/>
        <end position="22"/>
    </location>
</feature>
<keyword evidence="1" id="KW-0732">Signal</keyword>
<keyword evidence="3" id="KW-1185">Reference proteome</keyword>
<gene>
    <name evidence="2" type="ORF">XINFAN_04219</name>
</gene>
<dbReference type="OrthoDB" id="7866523at2"/>
<organism evidence="2 3">
    <name type="scientific">Pseudogemmobacter humi</name>
    <dbReference type="NCBI Taxonomy" id="2483812"/>
    <lineage>
        <taxon>Bacteria</taxon>
        <taxon>Pseudomonadati</taxon>
        <taxon>Pseudomonadota</taxon>
        <taxon>Alphaproteobacteria</taxon>
        <taxon>Rhodobacterales</taxon>
        <taxon>Paracoccaceae</taxon>
        <taxon>Pseudogemmobacter</taxon>
    </lineage>
</organism>
<dbReference type="EMBL" id="UXAW01000142">
    <property type="protein sequence ID" value="VDC34021.1"/>
    <property type="molecule type" value="Genomic_DNA"/>
</dbReference>
<protein>
    <submittedName>
        <fullName evidence="2">Uncharacterized protein</fullName>
    </submittedName>
</protein>
<sequence>MSNKCVLPLTAVIAIVATGAGACTAPERPWLPTDPNDMREFVDLLQGDYERYWTDVEGYIRCLDAERARVFEEARDVSNEYGRFLDQTRTERERRASQ</sequence>